<dbReference type="HOGENOM" id="CLU_122733_2_0_6"/>
<reference evidence="1 2" key="1">
    <citation type="journal article" date="2013" name="Genome Announc.">
        <title>Complete genome sequence of Simiduia agarivorans SA1(T), a marine bacterium able to degrade a variety of polysaccharides.</title>
        <authorList>
            <person name="Lin S.Y."/>
            <person name="Shieh W.Y."/>
            <person name="Chen J.S."/>
            <person name="Tang S.L."/>
        </authorList>
    </citation>
    <scope>NUCLEOTIDE SEQUENCE [LARGE SCALE GENOMIC DNA]</scope>
    <source>
        <strain evidence="2">DSM 21679 / JCM 13881 / BCRC 17597 / SA1</strain>
    </source>
</reference>
<accession>K4KLK5</accession>
<evidence type="ECO:0000313" key="2">
    <source>
        <dbReference type="Proteomes" id="UP000000466"/>
    </source>
</evidence>
<dbReference type="RefSeq" id="WP_015047269.1">
    <property type="nucleotide sequence ID" value="NC_018868.3"/>
</dbReference>
<gene>
    <name evidence="1" type="ordered locus">M5M_09600</name>
</gene>
<dbReference type="STRING" id="1117647.M5M_09600"/>
<dbReference type="Proteomes" id="UP000000466">
    <property type="component" value="Chromosome"/>
</dbReference>
<dbReference type="eggNOG" id="COG3832">
    <property type="taxonomic scope" value="Bacteria"/>
</dbReference>
<dbReference type="OrthoDB" id="4459835at2"/>
<dbReference type="AlphaFoldDB" id="K4KLK5"/>
<name>K4KLK5_SIMAS</name>
<protein>
    <submittedName>
        <fullName evidence="1">Uncharacterized protein</fullName>
    </submittedName>
</protein>
<dbReference type="InterPro" id="IPR023393">
    <property type="entry name" value="START-like_dom_sf"/>
</dbReference>
<sequence>MQTIHIERIFPLPPAELFAELTHHERFGEIMGQNILTLKAAEGEASCGVGSVRQIPLGIGLTFEETVRSYVPGQLMEYQVTRGSPVTEHWGRMAFHPHPRGCRLLYSIRFQPRIPFTGGLIAVALRRALTRGLDRYRDRLPLRD</sequence>
<dbReference type="EMBL" id="CP003746">
    <property type="protein sequence ID" value="AFU99105.1"/>
    <property type="molecule type" value="Genomic_DNA"/>
</dbReference>
<dbReference type="InterPro" id="IPR019587">
    <property type="entry name" value="Polyketide_cyclase/dehydratase"/>
</dbReference>
<dbReference type="Gene3D" id="3.30.530.20">
    <property type="match status" value="1"/>
</dbReference>
<dbReference type="SUPFAM" id="SSF55961">
    <property type="entry name" value="Bet v1-like"/>
    <property type="match status" value="1"/>
</dbReference>
<dbReference type="Pfam" id="PF10604">
    <property type="entry name" value="Polyketide_cyc2"/>
    <property type="match status" value="1"/>
</dbReference>
<evidence type="ECO:0000313" key="1">
    <source>
        <dbReference type="EMBL" id="AFU99105.1"/>
    </source>
</evidence>
<proteinExistence type="predicted"/>
<keyword evidence="2" id="KW-1185">Reference proteome</keyword>
<organism evidence="1 2">
    <name type="scientific">Simiduia agarivorans (strain DSM 21679 / JCM 13881 / BCRC 17597 / SA1)</name>
    <dbReference type="NCBI Taxonomy" id="1117647"/>
    <lineage>
        <taxon>Bacteria</taxon>
        <taxon>Pseudomonadati</taxon>
        <taxon>Pseudomonadota</taxon>
        <taxon>Gammaproteobacteria</taxon>
        <taxon>Cellvibrionales</taxon>
        <taxon>Cellvibrionaceae</taxon>
        <taxon>Simiduia</taxon>
    </lineage>
</organism>
<dbReference type="CDD" id="cd07821">
    <property type="entry name" value="PYR_PYL_RCAR_like"/>
    <property type="match status" value="1"/>
</dbReference>
<dbReference type="KEGG" id="saga:M5M_09600"/>